<comment type="similarity">
    <text evidence="3 10">Belongs to the FliL family.</text>
</comment>
<dbReference type="STRING" id="225004.SAMN02745152_00146"/>
<feature type="region of interest" description="Disordered" evidence="11">
    <location>
        <begin position="1"/>
        <end position="24"/>
    </location>
</feature>
<dbReference type="GO" id="GO:0006935">
    <property type="term" value="P:chemotaxis"/>
    <property type="evidence" value="ECO:0007669"/>
    <property type="project" value="UniProtKB-KW"/>
</dbReference>
<protein>
    <recommendedName>
        <fullName evidence="10">Flagellar protein FliL</fullName>
    </recommendedName>
</protein>
<evidence type="ECO:0000256" key="5">
    <source>
        <dbReference type="ARBA" id="ARBA00022500"/>
    </source>
</evidence>
<evidence type="ECO:0000256" key="9">
    <source>
        <dbReference type="ARBA" id="ARBA00023136"/>
    </source>
</evidence>
<evidence type="ECO:0000256" key="10">
    <source>
        <dbReference type="RuleBase" id="RU364125"/>
    </source>
</evidence>
<name>A0A1T4KGU7_9SPIR</name>
<keyword evidence="12" id="KW-0969">Cilium</keyword>
<gene>
    <name evidence="12" type="ORF">SAMN02745152_00146</name>
</gene>
<dbReference type="InterPro" id="IPR005503">
    <property type="entry name" value="FliL"/>
</dbReference>
<keyword evidence="6 10" id="KW-0812">Transmembrane</keyword>
<evidence type="ECO:0000256" key="1">
    <source>
        <dbReference type="ARBA" id="ARBA00002254"/>
    </source>
</evidence>
<dbReference type="Proteomes" id="UP000190395">
    <property type="component" value="Unassembled WGS sequence"/>
</dbReference>
<evidence type="ECO:0000256" key="11">
    <source>
        <dbReference type="SAM" id="MobiDB-lite"/>
    </source>
</evidence>
<dbReference type="EMBL" id="FUXC01000001">
    <property type="protein sequence ID" value="SJZ41596.1"/>
    <property type="molecule type" value="Genomic_DNA"/>
</dbReference>
<dbReference type="Pfam" id="PF03748">
    <property type="entry name" value="FliL"/>
    <property type="match status" value="1"/>
</dbReference>
<sequence>MADDNDLDINDDAGGSDDLSSASSKKKGLGGLFPVLLKWVAIGLVAVILIVTVVVITMKVVGGNQSQAALVPVTEEYSSTKEILDWYNSLGVTRTKTSDVNPSSVIVEVVLGYKKDDKTTSTEITQRTVELKDFLRRYFTQKSADELRPQNEEELRIEIRNAINDSILSSSKIKDVRFMQLDVIQQ</sequence>
<comment type="subcellular location">
    <subcellularLocation>
        <location evidence="2">Cell membrane</location>
        <topology evidence="2">Single-pass membrane protein</topology>
    </subcellularLocation>
</comment>
<comment type="function">
    <text evidence="1 10">Controls the rotational direction of flagella during chemotaxis.</text>
</comment>
<dbReference type="GO" id="GO:0009425">
    <property type="term" value="C:bacterial-type flagellum basal body"/>
    <property type="evidence" value="ECO:0007669"/>
    <property type="project" value="InterPro"/>
</dbReference>
<dbReference type="GeneID" id="303366426"/>
<evidence type="ECO:0000313" key="13">
    <source>
        <dbReference type="Proteomes" id="UP000190395"/>
    </source>
</evidence>
<keyword evidence="5 10" id="KW-0145">Chemotaxis</keyword>
<keyword evidence="13" id="KW-1185">Reference proteome</keyword>
<keyword evidence="12" id="KW-0282">Flagellum</keyword>
<dbReference type="GO" id="GO:0005886">
    <property type="term" value="C:plasma membrane"/>
    <property type="evidence" value="ECO:0007669"/>
    <property type="project" value="UniProtKB-SubCell"/>
</dbReference>
<dbReference type="AlphaFoldDB" id="A0A1T4KGU7"/>
<evidence type="ECO:0000313" key="12">
    <source>
        <dbReference type="EMBL" id="SJZ41596.1"/>
    </source>
</evidence>
<feature type="compositionally biased region" description="Acidic residues" evidence="11">
    <location>
        <begin position="1"/>
        <end position="15"/>
    </location>
</feature>
<evidence type="ECO:0000256" key="6">
    <source>
        <dbReference type="ARBA" id="ARBA00022692"/>
    </source>
</evidence>
<dbReference type="RefSeq" id="WP_078929869.1">
    <property type="nucleotide sequence ID" value="NZ_CAMEQG010000002.1"/>
</dbReference>
<keyword evidence="8 10" id="KW-1133">Transmembrane helix</keyword>
<keyword evidence="12" id="KW-0966">Cell projection</keyword>
<evidence type="ECO:0000256" key="7">
    <source>
        <dbReference type="ARBA" id="ARBA00022779"/>
    </source>
</evidence>
<proteinExistence type="inferred from homology"/>
<dbReference type="OrthoDB" id="350725at2"/>
<keyword evidence="9 10" id="KW-0472">Membrane</keyword>
<evidence type="ECO:0000256" key="4">
    <source>
        <dbReference type="ARBA" id="ARBA00022475"/>
    </source>
</evidence>
<accession>A0A1T4KGU7</accession>
<feature type="transmembrane region" description="Helical" evidence="10">
    <location>
        <begin position="36"/>
        <end position="56"/>
    </location>
</feature>
<reference evidence="12 13" key="1">
    <citation type="submission" date="2017-02" db="EMBL/GenBank/DDBJ databases">
        <authorList>
            <person name="Peterson S.W."/>
        </authorList>
    </citation>
    <scope>NUCLEOTIDE SEQUENCE [LARGE SCALE GENOMIC DNA]</scope>
    <source>
        <strain evidence="12 13">ATCC BAA-909</strain>
    </source>
</reference>
<keyword evidence="7 10" id="KW-0283">Flagellar rotation</keyword>
<organism evidence="12 13">
    <name type="scientific">Treponema berlinense</name>
    <dbReference type="NCBI Taxonomy" id="225004"/>
    <lineage>
        <taxon>Bacteria</taxon>
        <taxon>Pseudomonadati</taxon>
        <taxon>Spirochaetota</taxon>
        <taxon>Spirochaetia</taxon>
        <taxon>Spirochaetales</taxon>
        <taxon>Treponemataceae</taxon>
        <taxon>Treponema</taxon>
    </lineage>
</organism>
<evidence type="ECO:0000256" key="3">
    <source>
        <dbReference type="ARBA" id="ARBA00008281"/>
    </source>
</evidence>
<evidence type="ECO:0000256" key="8">
    <source>
        <dbReference type="ARBA" id="ARBA00022989"/>
    </source>
</evidence>
<keyword evidence="4 10" id="KW-1003">Cell membrane</keyword>
<evidence type="ECO:0000256" key="2">
    <source>
        <dbReference type="ARBA" id="ARBA00004162"/>
    </source>
</evidence>
<dbReference type="GO" id="GO:0071973">
    <property type="term" value="P:bacterial-type flagellum-dependent cell motility"/>
    <property type="evidence" value="ECO:0007669"/>
    <property type="project" value="InterPro"/>
</dbReference>